<evidence type="ECO:0000313" key="2">
    <source>
        <dbReference type="Proteomes" id="UP000297693"/>
    </source>
</evidence>
<accession>A0A4R9K3I4</accession>
<dbReference type="PROSITE" id="PS51257">
    <property type="entry name" value="PROKAR_LIPOPROTEIN"/>
    <property type="match status" value="1"/>
</dbReference>
<dbReference type="AlphaFoldDB" id="A0A4R9K3I4"/>
<reference evidence="1" key="1">
    <citation type="journal article" date="2019" name="PLoS Negl. Trop. Dis.">
        <title>Revisiting the worldwide diversity of Leptospira species in the environment.</title>
        <authorList>
            <person name="Vincent A.T."/>
            <person name="Schiettekatte O."/>
            <person name="Bourhy P."/>
            <person name="Veyrier F.J."/>
            <person name="Picardeau M."/>
        </authorList>
    </citation>
    <scope>NUCLEOTIDE SEQUENCE [LARGE SCALE GENOMIC DNA]</scope>
    <source>
        <strain evidence="1">201702476</strain>
    </source>
</reference>
<sequence length="128" mass="14627">MPSQMNKYLGKALLFVTLCLFLGGCHEEKNPADVPPDLKNIPSFAGQWKIQGMEYDPMKAKPVNIIFLDPENHKAMLGNESYDLELDSLGLRIKADDRENAVGYFLFSEIKEHTWVGSWEDRVIRLAR</sequence>
<name>A0A4R9K3I4_9LEPT</name>
<dbReference type="Proteomes" id="UP000297693">
    <property type="component" value="Unassembled WGS sequence"/>
</dbReference>
<evidence type="ECO:0000313" key="1">
    <source>
        <dbReference type="EMBL" id="TGL59716.1"/>
    </source>
</evidence>
<dbReference type="EMBL" id="RQGD01000023">
    <property type="protein sequence ID" value="TGL59716.1"/>
    <property type="molecule type" value="Genomic_DNA"/>
</dbReference>
<organism evidence="1 2">
    <name type="scientific">Leptospira ognonensis</name>
    <dbReference type="NCBI Taxonomy" id="2484945"/>
    <lineage>
        <taxon>Bacteria</taxon>
        <taxon>Pseudomonadati</taxon>
        <taxon>Spirochaetota</taxon>
        <taxon>Spirochaetia</taxon>
        <taxon>Leptospirales</taxon>
        <taxon>Leptospiraceae</taxon>
        <taxon>Leptospira</taxon>
    </lineage>
</organism>
<gene>
    <name evidence="1" type="ORF">EHQ58_08200</name>
</gene>
<protein>
    <recommendedName>
        <fullName evidence="3">Lipocalin-like domain-containing protein</fullName>
    </recommendedName>
</protein>
<keyword evidence="2" id="KW-1185">Reference proteome</keyword>
<proteinExistence type="predicted"/>
<evidence type="ECO:0008006" key="3">
    <source>
        <dbReference type="Google" id="ProtNLM"/>
    </source>
</evidence>
<comment type="caution">
    <text evidence="1">The sequence shown here is derived from an EMBL/GenBank/DDBJ whole genome shotgun (WGS) entry which is preliminary data.</text>
</comment>